<dbReference type="RefSeq" id="WP_324716515.1">
    <property type="nucleotide sequence ID" value="NZ_CP141615.1"/>
</dbReference>
<sequence length="277" mass="29431">MAWISRDRAHRVALVGVTVASWLGLGGMSGSGCRAAGFIQPGPVDGWRVRLSIERAASPGGTWPEWREEPTSVGLEGSRRWVWSAAGVEWRSTAGASWRAVHRPGRSDLEWPLGPDAGPSGSWGVLFEGASLALTASARDEADASSREWSVALGVQAPDDGGPWYPVQTIGMTWAWVMDPALVAVGGAMSAGGGSAPLARWTLQGQWVHVLSDRLGLHGSVEAGWSLPGRELAARVASGLTLFRDSRKDVSVTVSWRLDDPGAYALWAELQWPSDGA</sequence>
<accession>A0ABZ1BX18</accession>
<gene>
    <name evidence="1" type="ORF">U7230_14355</name>
</gene>
<dbReference type="PROSITE" id="PS51257">
    <property type="entry name" value="PROKAR_LIPOPROTEIN"/>
    <property type="match status" value="1"/>
</dbReference>
<dbReference type="EMBL" id="CP141615">
    <property type="protein sequence ID" value="WRP17243.1"/>
    <property type="molecule type" value="Genomic_DNA"/>
</dbReference>
<proteinExistence type="predicted"/>
<protein>
    <submittedName>
        <fullName evidence="1">Uncharacterized protein</fullName>
    </submittedName>
</protein>
<dbReference type="Proteomes" id="UP001332192">
    <property type="component" value="Chromosome"/>
</dbReference>
<reference evidence="1 2" key="1">
    <citation type="journal article" date="2024" name="Front. Microbiol.">
        <title>Novel thermophilic genera Geochorda gen. nov. and Carboxydochorda gen. nov. from the deep terrestrial subsurface reveal the ecophysiological diversity in the class Limnochordia.</title>
        <authorList>
            <person name="Karnachuk O.V."/>
            <person name="Lukina A.P."/>
            <person name="Avakyan M.R."/>
            <person name="Kadnikov V.V."/>
            <person name="Begmatov S."/>
            <person name="Beletsky A.V."/>
            <person name="Vlasova K.G."/>
            <person name="Novikov A.A."/>
            <person name="Shcherbakova V.A."/>
            <person name="Mardanov A.V."/>
            <person name="Ravin N.V."/>
        </authorList>
    </citation>
    <scope>NUCLEOTIDE SEQUENCE [LARGE SCALE GENOMIC DNA]</scope>
    <source>
        <strain evidence="1 2">L945</strain>
    </source>
</reference>
<evidence type="ECO:0000313" key="1">
    <source>
        <dbReference type="EMBL" id="WRP17243.1"/>
    </source>
</evidence>
<evidence type="ECO:0000313" key="2">
    <source>
        <dbReference type="Proteomes" id="UP001332192"/>
    </source>
</evidence>
<organism evidence="1 2">
    <name type="scientific">Carboxydichorda subterranea</name>
    <dbReference type="NCBI Taxonomy" id="3109565"/>
    <lineage>
        <taxon>Bacteria</taxon>
        <taxon>Bacillati</taxon>
        <taxon>Bacillota</taxon>
        <taxon>Limnochordia</taxon>
        <taxon>Limnochordales</taxon>
        <taxon>Geochordaceae</taxon>
        <taxon>Carboxydichorda</taxon>
    </lineage>
</organism>
<keyword evidence="2" id="KW-1185">Reference proteome</keyword>
<name>A0ABZ1BX18_9FIRM</name>